<feature type="region of interest" description="Disordered" evidence="1">
    <location>
        <begin position="25"/>
        <end position="52"/>
    </location>
</feature>
<dbReference type="AlphaFoldDB" id="A0A6A5G3Z7"/>
<comment type="caution">
    <text evidence="2">The sequence shown here is derived from an EMBL/GenBank/DDBJ whole genome shotgun (WGS) entry which is preliminary data.</text>
</comment>
<proteinExistence type="predicted"/>
<evidence type="ECO:0000313" key="2">
    <source>
        <dbReference type="EMBL" id="KAF1749657.1"/>
    </source>
</evidence>
<reference evidence="2 3" key="1">
    <citation type="submission" date="2019-12" db="EMBL/GenBank/DDBJ databases">
        <title>Chromosome-level assembly of the Caenorhabditis remanei genome.</title>
        <authorList>
            <person name="Teterina A.A."/>
            <person name="Willis J.H."/>
            <person name="Phillips P.C."/>
        </authorList>
    </citation>
    <scope>NUCLEOTIDE SEQUENCE [LARGE SCALE GENOMIC DNA]</scope>
    <source>
        <strain evidence="2 3">PX506</strain>
        <tissue evidence="2">Whole organism</tissue>
    </source>
</reference>
<organism evidence="2 3">
    <name type="scientific">Caenorhabditis remanei</name>
    <name type="common">Caenorhabditis vulgaris</name>
    <dbReference type="NCBI Taxonomy" id="31234"/>
    <lineage>
        <taxon>Eukaryota</taxon>
        <taxon>Metazoa</taxon>
        <taxon>Ecdysozoa</taxon>
        <taxon>Nematoda</taxon>
        <taxon>Chromadorea</taxon>
        <taxon>Rhabditida</taxon>
        <taxon>Rhabditina</taxon>
        <taxon>Rhabditomorpha</taxon>
        <taxon>Rhabditoidea</taxon>
        <taxon>Rhabditidae</taxon>
        <taxon>Peloderinae</taxon>
        <taxon>Caenorhabditis</taxon>
    </lineage>
</organism>
<dbReference type="RefSeq" id="XP_053580244.1">
    <property type="nucleotide sequence ID" value="XM_053736678.1"/>
</dbReference>
<evidence type="ECO:0000313" key="3">
    <source>
        <dbReference type="Proteomes" id="UP000483820"/>
    </source>
</evidence>
<dbReference type="KEGG" id="crq:GCK72_026125"/>
<accession>A0A6A5G3Z7</accession>
<dbReference type="GeneID" id="78778039"/>
<evidence type="ECO:0000256" key="1">
    <source>
        <dbReference type="SAM" id="MobiDB-lite"/>
    </source>
</evidence>
<name>A0A6A5G3Z7_CAERE</name>
<protein>
    <submittedName>
        <fullName evidence="2">Uncharacterized protein</fullName>
    </submittedName>
</protein>
<dbReference type="CTD" id="78778039"/>
<dbReference type="EMBL" id="WUAV01000006">
    <property type="protein sequence ID" value="KAF1749657.1"/>
    <property type="molecule type" value="Genomic_DNA"/>
</dbReference>
<sequence length="80" mass="8683">MGMEEKNSSRTFAFAEKAVTARWTCSGHHKTKKDAPTSVRGIPKITNGSSIPNSSVAHVSLVATTSKVSRMGQQNVREEH</sequence>
<gene>
    <name evidence="2" type="ORF">GCK72_026125</name>
</gene>
<dbReference type="Proteomes" id="UP000483820">
    <property type="component" value="Chromosome X"/>
</dbReference>